<dbReference type="EMBL" id="CAJNOQ010041441">
    <property type="protein sequence ID" value="CAF1623711.1"/>
    <property type="molecule type" value="Genomic_DNA"/>
</dbReference>
<reference evidence="2" key="1">
    <citation type="submission" date="2021-02" db="EMBL/GenBank/DDBJ databases">
        <authorList>
            <person name="Nowell W R."/>
        </authorList>
    </citation>
    <scope>NUCLEOTIDE SEQUENCE</scope>
</reference>
<evidence type="ECO:0000313" key="2">
    <source>
        <dbReference type="EMBL" id="CAF1623711.1"/>
    </source>
</evidence>
<name>A0A816CLP7_9BILA</name>
<sequence length="73" mass="8312">MVVKGLRLFGETNGVVEQDEQGRNYVLNNDDIRILTQILYRYPDELLAVLLVVLIKELVVILLHVPLEIIVAV</sequence>
<dbReference type="Proteomes" id="UP000677228">
    <property type="component" value="Unassembled WGS sequence"/>
</dbReference>
<dbReference type="EMBL" id="CAJNOK010008595">
    <property type="protein sequence ID" value="CAF1067777.1"/>
    <property type="molecule type" value="Genomic_DNA"/>
</dbReference>
<dbReference type="AlphaFoldDB" id="A0A816CLP7"/>
<keyword evidence="5" id="KW-1185">Reference proteome</keyword>
<dbReference type="Proteomes" id="UP000663829">
    <property type="component" value="Unassembled WGS sequence"/>
</dbReference>
<protein>
    <submittedName>
        <fullName evidence="2">Uncharacterized protein</fullName>
    </submittedName>
</protein>
<organism evidence="2 5">
    <name type="scientific">Didymodactylos carnosus</name>
    <dbReference type="NCBI Taxonomy" id="1234261"/>
    <lineage>
        <taxon>Eukaryota</taxon>
        <taxon>Metazoa</taxon>
        <taxon>Spiralia</taxon>
        <taxon>Gnathifera</taxon>
        <taxon>Rotifera</taxon>
        <taxon>Eurotatoria</taxon>
        <taxon>Bdelloidea</taxon>
        <taxon>Philodinida</taxon>
        <taxon>Philodinidae</taxon>
        <taxon>Didymodactylos</taxon>
    </lineage>
</organism>
<evidence type="ECO:0000313" key="1">
    <source>
        <dbReference type="EMBL" id="CAF1067777.1"/>
    </source>
</evidence>
<dbReference type="Proteomes" id="UP000681722">
    <property type="component" value="Unassembled WGS sequence"/>
</dbReference>
<dbReference type="Proteomes" id="UP000682733">
    <property type="component" value="Unassembled WGS sequence"/>
</dbReference>
<evidence type="ECO:0000313" key="5">
    <source>
        <dbReference type="Proteomes" id="UP000663829"/>
    </source>
</evidence>
<proteinExistence type="predicted"/>
<evidence type="ECO:0000313" key="4">
    <source>
        <dbReference type="EMBL" id="CAF4515922.1"/>
    </source>
</evidence>
<dbReference type="EMBL" id="CAJOBA010008609">
    <property type="protein sequence ID" value="CAF3832554.1"/>
    <property type="molecule type" value="Genomic_DNA"/>
</dbReference>
<accession>A0A816CLP7</accession>
<gene>
    <name evidence="2" type="ORF">GPM918_LOCUS43896</name>
    <name evidence="1" type="ORF">OVA965_LOCUS17742</name>
    <name evidence="4" type="ORF">SRO942_LOCUS45536</name>
    <name evidence="3" type="ORF">TMI583_LOCUS17752</name>
</gene>
<dbReference type="EMBL" id="CAJOBC010108768">
    <property type="protein sequence ID" value="CAF4515922.1"/>
    <property type="molecule type" value="Genomic_DNA"/>
</dbReference>
<evidence type="ECO:0000313" key="3">
    <source>
        <dbReference type="EMBL" id="CAF3832554.1"/>
    </source>
</evidence>
<comment type="caution">
    <text evidence="2">The sequence shown here is derived from an EMBL/GenBank/DDBJ whole genome shotgun (WGS) entry which is preliminary data.</text>
</comment>